<organism evidence="2 3">
    <name type="scientific">Pseudoxanthomonas suwonensis (strain 11-1)</name>
    <dbReference type="NCBI Taxonomy" id="743721"/>
    <lineage>
        <taxon>Bacteria</taxon>
        <taxon>Pseudomonadati</taxon>
        <taxon>Pseudomonadota</taxon>
        <taxon>Gammaproteobacteria</taxon>
        <taxon>Lysobacterales</taxon>
        <taxon>Lysobacteraceae</taxon>
        <taxon>Pseudoxanthomonas</taxon>
    </lineage>
</organism>
<dbReference type="HOGENOM" id="CLU_3047162_0_0_6"/>
<feature type="region of interest" description="Disordered" evidence="1">
    <location>
        <begin position="1"/>
        <end position="54"/>
    </location>
</feature>
<feature type="compositionally biased region" description="Basic and acidic residues" evidence="1">
    <location>
        <begin position="35"/>
        <end position="54"/>
    </location>
</feature>
<dbReference type="STRING" id="743721.Psesu_2877"/>
<keyword evidence="3" id="KW-1185">Reference proteome</keyword>
<proteinExistence type="predicted"/>
<sequence>MSDRERDKDAHRGEQPGKHESRDRNDPEVQPGARTGRDEPPYVHPEPPRGRGEE</sequence>
<dbReference type="Proteomes" id="UP000008632">
    <property type="component" value="Chromosome"/>
</dbReference>
<evidence type="ECO:0000313" key="3">
    <source>
        <dbReference type="Proteomes" id="UP000008632"/>
    </source>
</evidence>
<dbReference type="EMBL" id="CP002446">
    <property type="protein sequence ID" value="ADV28701.1"/>
    <property type="molecule type" value="Genomic_DNA"/>
</dbReference>
<evidence type="ECO:0000256" key="1">
    <source>
        <dbReference type="SAM" id="MobiDB-lite"/>
    </source>
</evidence>
<dbReference type="RefSeq" id="WP_013536526.1">
    <property type="nucleotide sequence ID" value="NC_014924.1"/>
</dbReference>
<dbReference type="KEGG" id="psu:Psesu_2877"/>
<reference evidence="2 3" key="1">
    <citation type="submission" date="2011-01" db="EMBL/GenBank/DDBJ databases">
        <title>Complete sequence of Pseudoxanthomonas suwonensis 11-1.</title>
        <authorList>
            <consortium name="US DOE Joint Genome Institute"/>
            <person name="Lucas S."/>
            <person name="Copeland A."/>
            <person name="Lapidus A."/>
            <person name="Cheng J.-F."/>
            <person name="Goodwin L."/>
            <person name="Pitluck S."/>
            <person name="Teshima H."/>
            <person name="Detter J.C."/>
            <person name="Han C."/>
            <person name="Tapia R."/>
            <person name="Land M."/>
            <person name="Hauser L."/>
            <person name="Kyrpides N."/>
            <person name="Ivanova N."/>
            <person name="Ovchinnikova G."/>
            <person name="Siebers A.K."/>
            <person name="Allgaier M."/>
            <person name="Thelen M.P."/>
            <person name="Hugenholtz P."/>
            <person name="Gladden J."/>
            <person name="Woyke T."/>
        </authorList>
    </citation>
    <scope>NUCLEOTIDE SEQUENCE [LARGE SCALE GENOMIC DNA]</scope>
    <source>
        <strain evidence="3">11-1</strain>
    </source>
</reference>
<accession>E6WX02</accession>
<gene>
    <name evidence="2" type="ordered locus">Psesu_2877</name>
</gene>
<dbReference type="AlphaFoldDB" id="E6WX02"/>
<feature type="compositionally biased region" description="Basic and acidic residues" evidence="1">
    <location>
        <begin position="1"/>
        <end position="27"/>
    </location>
</feature>
<protein>
    <submittedName>
        <fullName evidence="2">Uncharacterized protein</fullName>
    </submittedName>
</protein>
<evidence type="ECO:0000313" key="2">
    <source>
        <dbReference type="EMBL" id="ADV28701.1"/>
    </source>
</evidence>
<name>E6WX02_PSEUU</name>